<evidence type="ECO:0000313" key="4">
    <source>
        <dbReference type="Proteomes" id="UP000006062"/>
    </source>
</evidence>
<dbReference type="GO" id="GO:0003677">
    <property type="term" value="F:DNA binding"/>
    <property type="evidence" value="ECO:0007669"/>
    <property type="project" value="InterPro"/>
</dbReference>
<dbReference type="PROSITE" id="PS51192">
    <property type="entry name" value="HELICASE_ATP_BIND_1"/>
    <property type="match status" value="1"/>
</dbReference>
<protein>
    <submittedName>
        <fullName evidence="3">DNA/RNA helicase, superfamily II</fullName>
    </submittedName>
</protein>
<evidence type="ECO:0000259" key="2">
    <source>
        <dbReference type="PROSITE" id="PS51194"/>
    </source>
</evidence>
<dbReference type="KEGG" id="tvi:Thivi_0827"/>
<dbReference type="InterPro" id="IPR006935">
    <property type="entry name" value="Helicase/UvrB_N"/>
</dbReference>
<dbReference type="PANTHER" id="PTHR47396">
    <property type="entry name" value="TYPE I RESTRICTION ENZYME ECOKI R PROTEIN"/>
    <property type="match status" value="1"/>
</dbReference>
<feature type="domain" description="Helicase ATP-binding" evidence="1">
    <location>
        <begin position="159"/>
        <end position="306"/>
    </location>
</feature>
<name>I3Y7A1_THIV6</name>
<accession>I3Y7A1</accession>
<proteinExistence type="predicted"/>
<keyword evidence="3" id="KW-0347">Helicase</keyword>
<sequence>MNLQNDRSAQSSGAEDLFVDLFAQVFGFEKTQLLVPEYPVRDLLGNSRFIDFAIKSAARKIAFEIDGPSHYGGMEFSVLTYEDDLLRQNSLIHDEWQVYRWTDRQLAHEPDAVKEQLAFFLAGIPGLLSLDDFLPKQSGAASSLDLRTHQQEALDWLATIRVQGHTLALLDHATGSGKTFAAIRDAQRFGPRVLYVAHTRDLIEQTAAEFRAHWPEVTHGRLLGGIEETDCDVLCATIQSISRRLSDFAPDAFRYLIIDEAHHAAAESYRTLLGYFQPSFTLGLTATPERPDGKPILELFRDAAHRLSLQEAIQRGELVPIRCVRVKTNVDLSRVRFNEVQYNRRDLEQTLLVPARDQLIVDTYLEHVKGRKGVAFCVNVRHGEELAALFRQHGVAARAVSGVMPNAEREKVLKQYALGQLRMLCACDILNEGWDCPDVEVLLMARPTLSRIIYMQQLGRGTRKSPGKESLLVFDFVDNPGRYNASFNIHRLTGTKHYRKGGLVVAPDADLERERALFERGEAPPIVLNLGLWAEDYEEVDLFNWQTAARDMLTVSELESRLGVAETFFWRKVQTGELQPDHRLEIGQRTYSYFRKDRLDEIRQQFGIEPVTADTIHKRFMDFCEDMDMNASYKPVFLRALFASVDAEGTADIESLSRSFRDFYAARSADGQFVERAKMRMSRIQDLSDADVQLLMLQKPFRQFAQRGYLSYGRDVARVRFDKRLWRCLSDDDRRRLGDIADANIWSYYTKHDPDAGGTPSS</sequence>
<evidence type="ECO:0000313" key="3">
    <source>
        <dbReference type="EMBL" id="AFL72869.1"/>
    </source>
</evidence>
<dbReference type="Pfam" id="PF04851">
    <property type="entry name" value="ResIII"/>
    <property type="match status" value="1"/>
</dbReference>
<gene>
    <name evidence="3" type="ordered locus">Thivi_0827</name>
</gene>
<reference evidence="3 4" key="1">
    <citation type="submission" date="2012-06" db="EMBL/GenBank/DDBJ databases">
        <title>Complete sequence of Thiocystis violascens DSM 198.</title>
        <authorList>
            <consortium name="US DOE Joint Genome Institute"/>
            <person name="Lucas S."/>
            <person name="Han J."/>
            <person name="Lapidus A."/>
            <person name="Cheng J.-F."/>
            <person name="Goodwin L."/>
            <person name="Pitluck S."/>
            <person name="Peters L."/>
            <person name="Ovchinnikova G."/>
            <person name="Teshima H."/>
            <person name="Detter J.C."/>
            <person name="Han C."/>
            <person name="Tapia R."/>
            <person name="Land M."/>
            <person name="Hauser L."/>
            <person name="Kyrpides N."/>
            <person name="Ivanova N."/>
            <person name="Pagani I."/>
            <person name="Vogl K."/>
            <person name="Liu Z."/>
            <person name="Frigaard N.-U."/>
            <person name="Bryant D."/>
            <person name="Woyke T."/>
        </authorList>
    </citation>
    <scope>NUCLEOTIDE SEQUENCE [LARGE SCALE GENOMIC DNA]</scope>
    <source>
        <strain evidence="4">ATCC 17096 / DSM 198 / 6111</strain>
    </source>
</reference>
<dbReference type="Pfam" id="PF00271">
    <property type="entry name" value="Helicase_C"/>
    <property type="match status" value="1"/>
</dbReference>
<keyword evidence="3" id="KW-0067">ATP-binding</keyword>
<dbReference type="eggNOG" id="COG1061">
    <property type="taxonomic scope" value="Bacteria"/>
</dbReference>
<dbReference type="SMART" id="SM00490">
    <property type="entry name" value="HELICc"/>
    <property type="match status" value="1"/>
</dbReference>
<dbReference type="HOGENOM" id="CLU_021640_0_0_6"/>
<dbReference type="Gene3D" id="3.40.50.300">
    <property type="entry name" value="P-loop containing nucleotide triphosphate hydrolases"/>
    <property type="match status" value="2"/>
</dbReference>
<organism evidence="3 4">
    <name type="scientific">Thiocystis violascens (strain ATCC 17096 / DSM 198 / 6111)</name>
    <name type="common">Chromatium violascens</name>
    <dbReference type="NCBI Taxonomy" id="765911"/>
    <lineage>
        <taxon>Bacteria</taxon>
        <taxon>Pseudomonadati</taxon>
        <taxon>Pseudomonadota</taxon>
        <taxon>Gammaproteobacteria</taxon>
        <taxon>Chromatiales</taxon>
        <taxon>Chromatiaceae</taxon>
        <taxon>Thiocystis</taxon>
    </lineage>
</organism>
<dbReference type="SMART" id="SM00487">
    <property type="entry name" value="DEXDc"/>
    <property type="match status" value="1"/>
</dbReference>
<keyword evidence="4" id="KW-1185">Reference proteome</keyword>
<dbReference type="CDD" id="cd18032">
    <property type="entry name" value="DEXHc_RE_I_III_res"/>
    <property type="match status" value="1"/>
</dbReference>
<dbReference type="InterPro" id="IPR014001">
    <property type="entry name" value="Helicase_ATP-bd"/>
</dbReference>
<keyword evidence="3" id="KW-0547">Nucleotide-binding</keyword>
<feature type="domain" description="Helicase C-terminal" evidence="2">
    <location>
        <begin position="360"/>
        <end position="514"/>
    </location>
</feature>
<keyword evidence="3" id="KW-0378">Hydrolase</keyword>
<dbReference type="InterPro" id="IPR001650">
    <property type="entry name" value="Helicase_C-like"/>
</dbReference>
<dbReference type="GO" id="GO:0005524">
    <property type="term" value="F:ATP binding"/>
    <property type="evidence" value="ECO:0007669"/>
    <property type="project" value="InterPro"/>
</dbReference>
<dbReference type="SUPFAM" id="SSF52540">
    <property type="entry name" value="P-loop containing nucleoside triphosphate hydrolases"/>
    <property type="match status" value="1"/>
</dbReference>
<dbReference type="AlphaFoldDB" id="I3Y7A1"/>
<dbReference type="GO" id="GO:0004386">
    <property type="term" value="F:helicase activity"/>
    <property type="evidence" value="ECO:0007669"/>
    <property type="project" value="UniProtKB-KW"/>
</dbReference>
<evidence type="ECO:0000259" key="1">
    <source>
        <dbReference type="PROSITE" id="PS51192"/>
    </source>
</evidence>
<dbReference type="EMBL" id="CP003154">
    <property type="protein sequence ID" value="AFL72869.1"/>
    <property type="molecule type" value="Genomic_DNA"/>
</dbReference>
<dbReference type="GO" id="GO:0005829">
    <property type="term" value="C:cytosol"/>
    <property type="evidence" value="ECO:0007669"/>
    <property type="project" value="TreeGrafter"/>
</dbReference>
<dbReference type="Proteomes" id="UP000006062">
    <property type="component" value="Chromosome"/>
</dbReference>
<dbReference type="PANTHER" id="PTHR47396:SF1">
    <property type="entry name" value="ATP-DEPENDENT HELICASE IRC3-RELATED"/>
    <property type="match status" value="1"/>
</dbReference>
<dbReference type="STRING" id="765911.Thivi_0827"/>
<dbReference type="PROSITE" id="PS51194">
    <property type="entry name" value="HELICASE_CTER"/>
    <property type="match status" value="1"/>
</dbReference>
<dbReference type="InterPro" id="IPR027417">
    <property type="entry name" value="P-loop_NTPase"/>
</dbReference>
<dbReference type="GO" id="GO:0016787">
    <property type="term" value="F:hydrolase activity"/>
    <property type="evidence" value="ECO:0007669"/>
    <property type="project" value="InterPro"/>
</dbReference>
<dbReference type="CDD" id="cd18799">
    <property type="entry name" value="SF2_C_EcoAI-like"/>
    <property type="match status" value="1"/>
</dbReference>
<dbReference type="InterPro" id="IPR050742">
    <property type="entry name" value="Helicase_Restrict-Modif_Enz"/>
</dbReference>
<dbReference type="RefSeq" id="WP_014777359.1">
    <property type="nucleotide sequence ID" value="NC_018012.1"/>
</dbReference>